<evidence type="ECO:0000259" key="1">
    <source>
        <dbReference type="Pfam" id="PF07993"/>
    </source>
</evidence>
<dbReference type="SUPFAM" id="SSF51735">
    <property type="entry name" value="NAD(P)-binding Rossmann-fold domains"/>
    <property type="match status" value="1"/>
</dbReference>
<reference evidence="2 3" key="1">
    <citation type="submission" date="2017-06" db="EMBL/GenBank/DDBJ databases">
        <authorList>
            <person name="Kim H.J."/>
            <person name="Triplett B.A."/>
        </authorList>
    </citation>
    <scope>NUCLEOTIDE SEQUENCE [LARGE SCALE GENOMIC DNA]</scope>
    <source>
        <strain evidence="2 3">DSM 14713</strain>
    </source>
</reference>
<evidence type="ECO:0000313" key="2">
    <source>
        <dbReference type="EMBL" id="ATB34065.1"/>
    </source>
</evidence>
<name>A0A250IQN7_9BACT</name>
<keyword evidence="3" id="KW-1185">Reference proteome</keyword>
<dbReference type="InterPro" id="IPR013120">
    <property type="entry name" value="FAR_NAD-bd"/>
</dbReference>
<dbReference type="AlphaFoldDB" id="A0A250IQN7"/>
<accession>A0A250IQN7</accession>
<dbReference type="EMBL" id="CP022163">
    <property type="protein sequence ID" value="ATB34065.1"/>
    <property type="molecule type" value="Genomic_DNA"/>
</dbReference>
<gene>
    <name evidence="2" type="ORF">MEBOL_007566</name>
</gene>
<organism evidence="2 3">
    <name type="scientific">Melittangium boletus DSM 14713</name>
    <dbReference type="NCBI Taxonomy" id="1294270"/>
    <lineage>
        <taxon>Bacteria</taxon>
        <taxon>Pseudomonadati</taxon>
        <taxon>Myxococcota</taxon>
        <taxon>Myxococcia</taxon>
        <taxon>Myxococcales</taxon>
        <taxon>Cystobacterineae</taxon>
        <taxon>Archangiaceae</taxon>
        <taxon>Melittangium</taxon>
    </lineage>
</organism>
<protein>
    <submittedName>
        <fullName evidence="2">Epimerase</fullName>
    </submittedName>
</protein>
<feature type="domain" description="Thioester reductase (TE)" evidence="1">
    <location>
        <begin position="13"/>
        <end position="251"/>
    </location>
</feature>
<evidence type="ECO:0000313" key="3">
    <source>
        <dbReference type="Proteomes" id="UP000217289"/>
    </source>
</evidence>
<dbReference type="Pfam" id="PF07993">
    <property type="entry name" value="NAD_binding_4"/>
    <property type="match status" value="1"/>
</dbReference>
<dbReference type="PANTHER" id="PTHR43000">
    <property type="entry name" value="DTDP-D-GLUCOSE 4,6-DEHYDRATASE-RELATED"/>
    <property type="match status" value="1"/>
</dbReference>
<sequence length="380" mass="42170">MVGVQLQMKTILVTGATGFLGSALTANLLAEGTRVKTLSRNDPGGDRVRAAVEKAARGFGLLLNDAHWALLSTAQVDFRDLEGTLAPRVLEDVTHVWNVAAEMSYSLKKILPAVDQNVVASSSLYDLAARHARQCQRFYHVSTAYTAGFGIEDVRETLHFTPRLVNAYQLSKWIAEVCLIQHHQEKALPLTIFRPSAVIGHRDTGWSTGVSFGLFSLAEGILYGKRKAVERIRLDLRGDSRLNLVCIDTVVSRARALLEAAEHRQPTEIFNCVGDEDFRVDESLEPAWIQLGMRVEFGPPQHEVDAELHRIIEKNKVFADTTWRFHSDQLKKVLGAAYVPQPMTQDIVRRSITHFLAHRLREIAQEPGAGEAPLSAPASP</sequence>
<dbReference type="InterPro" id="IPR036291">
    <property type="entry name" value="NAD(P)-bd_dom_sf"/>
</dbReference>
<dbReference type="Gene3D" id="3.40.50.720">
    <property type="entry name" value="NAD(P)-binding Rossmann-like Domain"/>
    <property type="match status" value="1"/>
</dbReference>
<dbReference type="Proteomes" id="UP000217289">
    <property type="component" value="Chromosome"/>
</dbReference>
<dbReference type="KEGG" id="mbd:MEBOL_007566"/>
<proteinExistence type="predicted"/>